<name>A0A6A6JTH1_WESOR</name>
<feature type="region of interest" description="Disordered" evidence="1">
    <location>
        <begin position="1"/>
        <end position="24"/>
    </location>
</feature>
<dbReference type="Proteomes" id="UP000800097">
    <property type="component" value="Unassembled WGS sequence"/>
</dbReference>
<evidence type="ECO:0000313" key="2">
    <source>
        <dbReference type="EMBL" id="KAF2278299.1"/>
    </source>
</evidence>
<protein>
    <submittedName>
        <fullName evidence="2">Uncharacterized protein</fullName>
    </submittedName>
</protein>
<dbReference type="OrthoDB" id="3913514at2759"/>
<dbReference type="EMBL" id="ML986488">
    <property type="protein sequence ID" value="KAF2278299.1"/>
    <property type="molecule type" value="Genomic_DNA"/>
</dbReference>
<evidence type="ECO:0000256" key="1">
    <source>
        <dbReference type="SAM" id="MobiDB-lite"/>
    </source>
</evidence>
<proteinExistence type="predicted"/>
<sequence>MEEDVAQRRRSRSCSPNVRPPHRSSVYIDPFAQRAQPRFQKGDSVHMSIIENGIRRKGTFKIHKGRYNGTGGFWEYQMLEDGSRLYNNGAWVREKDLKLEKRRE</sequence>
<evidence type="ECO:0000313" key="3">
    <source>
        <dbReference type="Proteomes" id="UP000800097"/>
    </source>
</evidence>
<dbReference type="GeneID" id="54547309"/>
<reference evidence="2" key="1">
    <citation type="journal article" date="2020" name="Stud. Mycol.">
        <title>101 Dothideomycetes genomes: a test case for predicting lifestyles and emergence of pathogens.</title>
        <authorList>
            <person name="Haridas S."/>
            <person name="Albert R."/>
            <person name="Binder M."/>
            <person name="Bloem J."/>
            <person name="Labutti K."/>
            <person name="Salamov A."/>
            <person name="Andreopoulos B."/>
            <person name="Baker S."/>
            <person name="Barry K."/>
            <person name="Bills G."/>
            <person name="Bluhm B."/>
            <person name="Cannon C."/>
            <person name="Castanera R."/>
            <person name="Culley D."/>
            <person name="Daum C."/>
            <person name="Ezra D."/>
            <person name="Gonzalez J."/>
            <person name="Henrissat B."/>
            <person name="Kuo A."/>
            <person name="Liang C."/>
            <person name="Lipzen A."/>
            <person name="Lutzoni F."/>
            <person name="Magnuson J."/>
            <person name="Mondo S."/>
            <person name="Nolan M."/>
            <person name="Ohm R."/>
            <person name="Pangilinan J."/>
            <person name="Park H.-J."/>
            <person name="Ramirez L."/>
            <person name="Alfaro M."/>
            <person name="Sun H."/>
            <person name="Tritt A."/>
            <person name="Yoshinaga Y."/>
            <person name="Zwiers L.-H."/>
            <person name="Turgeon B."/>
            <person name="Goodwin S."/>
            <person name="Spatafora J."/>
            <person name="Crous P."/>
            <person name="Grigoriev I."/>
        </authorList>
    </citation>
    <scope>NUCLEOTIDE SEQUENCE</scope>
    <source>
        <strain evidence="2">CBS 379.55</strain>
    </source>
</reference>
<dbReference type="RefSeq" id="XP_033655838.1">
    <property type="nucleotide sequence ID" value="XM_033794134.1"/>
</dbReference>
<dbReference type="AlphaFoldDB" id="A0A6A6JTH1"/>
<gene>
    <name evidence="2" type="ORF">EI97DRAFT_250235</name>
</gene>
<keyword evidence="3" id="KW-1185">Reference proteome</keyword>
<organism evidence="2 3">
    <name type="scientific">Westerdykella ornata</name>
    <dbReference type="NCBI Taxonomy" id="318751"/>
    <lineage>
        <taxon>Eukaryota</taxon>
        <taxon>Fungi</taxon>
        <taxon>Dikarya</taxon>
        <taxon>Ascomycota</taxon>
        <taxon>Pezizomycotina</taxon>
        <taxon>Dothideomycetes</taxon>
        <taxon>Pleosporomycetidae</taxon>
        <taxon>Pleosporales</taxon>
        <taxon>Sporormiaceae</taxon>
        <taxon>Westerdykella</taxon>
    </lineage>
</organism>
<accession>A0A6A6JTH1</accession>